<keyword evidence="1" id="KW-0175">Coiled coil</keyword>
<dbReference type="OrthoDB" id="3256836at2759"/>
<name>G4THE1_SERID</name>
<evidence type="ECO:0000313" key="3">
    <source>
        <dbReference type="EMBL" id="CCA70734.1"/>
    </source>
</evidence>
<accession>G4THE1</accession>
<sequence>MANHSSTIDRLEKVYSALEHETTAALDESREFNNRARVQLAELSALMDALDNSNKRLEDNKRIAQTLIDVLPAYVAKVRDAETDFEDFERNFPILEKSVDVFYERSKETSEDIRRLREQVGTLTQRQEAFSSTYIAAPILLSVVFALILYAVQR</sequence>
<evidence type="ECO:0000256" key="2">
    <source>
        <dbReference type="SAM" id="Phobius"/>
    </source>
</evidence>
<gene>
    <name evidence="3" type="ORF">PIIN_04668</name>
</gene>
<evidence type="ECO:0000256" key="1">
    <source>
        <dbReference type="SAM" id="Coils"/>
    </source>
</evidence>
<dbReference type="EMBL" id="CAFZ01000093">
    <property type="protein sequence ID" value="CCA70734.1"/>
    <property type="molecule type" value="Genomic_DNA"/>
</dbReference>
<organism evidence="3 4">
    <name type="scientific">Serendipita indica (strain DSM 11827)</name>
    <name type="common">Root endophyte fungus</name>
    <name type="synonym">Piriformospora indica</name>
    <dbReference type="NCBI Taxonomy" id="1109443"/>
    <lineage>
        <taxon>Eukaryota</taxon>
        <taxon>Fungi</taxon>
        <taxon>Dikarya</taxon>
        <taxon>Basidiomycota</taxon>
        <taxon>Agaricomycotina</taxon>
        <taxon>Agaricomycetes</taxon>
        <taxon>Sebacinales</taxon>
        <taxon>Serendipitaceae</taxon>
        <taxon>Serendipita</taxon>
    </lineage>
</organism>
<reference evidence="3 4" key="1">
    <citation type="journal article" date="2011" name="PLoS Pathog.">
        <title>Endophytic Life Strategies Decoded by Genome and Transcriptome Analyses of the Mutualistic Root Symbiont Piriformospora indica.</title>
        <authorList>
            <person name="Zuccaro A."/>
            <person name="Lahrmann U."/>
            <person name="Guldener U."/>
            <person name="Langen G."/>
            <person name="Pfiffi S."/>
            <person name="Biedenkopf D."/>
            <person name="Wong P."/>
            <person name="Samans B."/>
            <person name="Grimm C."/>
            <person name="Basiewicz M."/>
            <person name="Murat C."/>
            <person name="Martin F."/>
            <person name="Kogel K.H."/>
        </authorList>
    </citation>
    <scope>NUCLEOTIDE SEQUENCE [LARGE SCALE GENOMIC DNA]</scope>
    <source>
        <strain evidence="3 4">DSM 11827</strain>
    </source>
</reference>
<comment type="caution">
    <text evidence="3">The sequence shown here is derived from an EMBL/GenBank/DDBJ whole genome shotgun (WGS) entry which is preliminary data.</text>
</comment>
<dbReference type="InParanoid" id="G4THE1"/>
<feature type="transmembrane region" description="Helical" evidence="2">
    <location>
        <begin position="134"/>
        <end position="152"/>
    </location>
</feature>
<dbReference type="HOGENOM" id="CLU_1797642_0_0_1"/>
<keyword evidence="2" id="KW-0472">Membrane</keyword>
<dbReference type="AlphaFoldDB" id="G4THE1"/>
<feature type="coiled-coil region" evidence="1">
    <location>
        <begin position="1"/>
        <end position="67"/>
    </location>
</feature>
<evidence type="ECO:0000313" key="4">
    <source>
        <dbReference type="Proteomes" id="UP000007148"/>
    </source>
</evidence>
<protein>
    <submittedName>
        <fullName evidence="3">Uncharacterized protein</fullName>
    </submittedName>
</protein>
<keyword evidence="4" id="KW-1185">Reference proteome</keyword>
<dbReference type="SUPFAM" id="SSF57997">
    <property type="entry name" value="Tropomyosin"/>
    <property type="match status" value="1"/>
</dbReference>
<keyword evidence="2" id="KW-0812">Transmembrane</keyword>
<dbReference type="Proteomes" id="UP000007148">
    <property type="component" value="Unassembled WGS sequence"/>
</dbReference>
<keyword evidence="2" id="KW-1133">Transmembrane helix</keyword>
<proteinExistence type="predicted"/>